<organism evidence="1 2">
    <name type="scientific">Rhizobium lusitanum</name>
    <dbReference type="NCBI Taxonomy" id="293958"/>
    <lineage>
        <taxon>Bacteria</taxon>
        <taxon>Pseudomonadati</taxon>
        <taxon>Pseudomonadota</taxon>
        <taxon>Alphaproteobacteria</taxon>
        <taxon>Hyphomicrobiales</taxon>
        <taxon>Rhizobiaceae</taxon>
        <taxon>Rhizobium/Agrobacterium group</taxon>
        <taxon>Rhizobium</taxon>
    </lineage>
</organism>
<evidence type="ECO:0000313" key="2">
    <source>
        <dbReference type="Proteomes" id="UP000199205"/>
    </source>
</evidence>
<proteinExistence type="predicted"/>
<evidence type="ECO:0008006" key="3">
    <source>
        <dbReference type="Google" id="ProtNLM"/>
    </source>
</evidence>
<dbReference type="Proteomes" id="UP000199205">
    <property type="component" value="Unassembled WGS sequence"/>
</dbReference>
<protein>
    <recommendedName>
        <fullName evidence="3">Transposase</fullName>
    </recommendedName>
</protein>
<dbReference type="AlphaFoldDB" id="A0A1C3VJ00"/>
<evidence type="ECO:0000313" key="1">
    <source>
        <dbReference type="EMBL" id="SCB27678.1"/>
    </source>
</evidence>
<sequence length="91" mass="10110">MAVNENFPGFSLDGAGKMKPKSFALHPLHEAAMRLADLGLSRSRSRNKTKDLIGILLCHGARAWRYSQPEAHIHIHITAPSGRSPVLMRLR</sequence>
<reference evidence="1 2" key="1">
    <citation type="submission" date="2016-08" db="EMBL/GenBank/DDBJ databases">
        <authorList>
            <person name="Seilhamer J.J."/>
        </authorList>
    </citation>
    <scope>NUCLEOTIDE SEQUENCE [LARGE SCALE GENOMIC DNA]</scope>
    <source>
        <strain evidence="1 2">P1-7</strain>
    </source>
</reference>
<dbReference type="RefSeq" id="WP_037202255.1">
    <property type="nucleotide sequence ID" value="NZ_FMAF01000005.1"/>
</dbReference>
<gene>
    <name evidence="1" type="ORF">GA0061101_105357</name>
</gene>
<dbReference type="EMBL" id="FMAF01000005">
    <property type="protein sequence ID" value="SCB27678.1"/>
    <property type="molecule type" value="Genomic_DNA"/>
</dbReference>
<dbReference type="OrthoDB" id="8116929at2"/>
<accession>A0A1C3VJ00</accession>
<name>A0A1C3VJ00_9HYPH</name>